<dbReference type="CDD" id="cd02440">
    <property type="entry name" value="AdoMet_MTases"/>
    <property type="match status" value="1"/>
</dbReference>
<evidence type="ECO:0000256" key="5">
    <source>
        <dbReference type="HAMAP-Rule" id="MF_02126"/>
    </source>
</evidence>
<dbReference type="InterPro" id="IPR019874">
    <property type="entry name" value="RF_methyltr_PrmC"/>
</dbReference>
<feature type="binding site" evidence="5">
    <location>
        <position position="196"/>
    </location>
    <ligand>
        <name>S-adenosyl-L-methionine</name>
        <dbReference type="ChEBI" id="CHEBI:59789"/>
    </ligand>
</feature>
<keyword evidence="3 5" id="KW-0949">S-adenosyl-L-methionine</keyword>
<comment type="catalytic activity">
    <reaction evidence="4 5">
        <text>L-glutaminyl-[peptide chain release factor] + S-adenosyl-L-methionine = N(5)-methyl-L-glutaminyl-[peptide chain release factor] + S-adenosyl-L-homocysteine + H(+)</text>
        <dbReference type="Rhea" id="RHEA:42896"/>
        <dbReference type="Rhea" id="RHEA-COMP:10271"/>
        <dbReference type="Rhea" id="RHEA-COMP:10272"/>
        <dbReference type="ChEBI" id="CHEBI:15378"/>
        <dbReference type="ChEBI" id="CHEBI:30011"/>
        <dbReference type="ChEBI" id="CHEBI:57856"/>
        <dbReference type="ChEBI" id="CHEBI:59789"/>
        <dbReference type="ChEBI" id="CHEBI:61891"/>
        <dbReference type="EC" id="2.1.1.297"/>
    </reaction>
</comment>
<dbReference type="Pfam" id="PF17827">
    <property type="entry name" value="PrmC_N"/>
    <property type="match status" value="1"/>
</dbReference>
<dbReference type="InterPro" id="IPR050320">
    <property type="entry name" value="N5-glutamine_MTase"/>
</dbReference>
<organism evidence="8 9">
    <name type="scientific">Lacunisphaera limnophila</name>
    <dbReference type="NCBI Taxonomy" id="1838286"/>
    <lineage>
        <taxon>Bacteria</taxon>
        <taxon>Pseudomonadati</taxon>
        <taxon>Verrucomicrobiota</taxon>
        <taxon>Opitutia</taxon>
        <taxon>Opitutales</taxon>
        <taxon>Opitutaceae</taxon>
        <taxon>Lacunisphaera</taxon>
    </lineage>
</organism>
<evidence type="ECO:0000259" key="7">
    <source>
        <dbReference type="Pfam" id="PF17827"/>
    </source>
</evidence>
<evidence type="ECO:0000256" key="1">
    <source>
        <dbReference type="ARBA" id="ARBA00022603"/>
    </source>
</evidence>
<dbReference type="InterPro" id="IPR040758">
    <property type="entry name" value="PrmC_N"/>
</dbReference>
<protein>
    <recommendedName>
        <fullName evidence="5">Release factor glutamine methyltransferase</fullName>
        <shortName evidence="5">RF MTase</shortName>
        <ecNumber evidence="5">2.1.1.297</ecNumber>
    </recommendedName>
    <alternativeName>
        <fullName evidence="5">N5-glutamine methyltransferase PrmC</fullName>
    </alternativeName>
    <alternativeName>
        <fullName evidence="5">Protein-(glutamine-N5) MTase PrmC</fullName>
    </alternativeName>
    <alternativeName>
        <fullName evidence="5">Protein-glutamine N-methyltransferase PrmC</fullName>
    </alternativeName>
</protein>
<evidence type="ECO:0000256" key="2">
    <source>
        <dbReference type="ARBA" id="ARBA00022679"/>
    </source>
</evidence>
<feature type="domain" description="Methyltransferase small" evidence="6">
    <location>
        <begin position="116"/>
        <end position="206"/>
    </location>
</feature>
<dbReference type="KEGG" id="obg:Verru16b_00030"/>
<feature type="binding site" evidence="5">
    <location>
        <begin position="128"/>
        <end position="132"/>
    </location>
    <ligand>
        <name>S-adenosyl-L-methionine</name>
        <dbReference type="ChEBI" id="CHEBI:59789"/>
    </ligand>
</feature>
<keyword evidence="1 5" id="KW-0489">Methyltransferase</keyword>
<dbReference type="SUPFAM" id="SSF53335">
    <property type="entry name" value="S-adenosyl-L-methionine-dependent methyltransferases"/>
    <property type="match status" value="1"/>
</dbReference>
<feature type="binding site" evidence="5">
    <location>
        <position position="151"/>
    </location>
    <ligand>
        <name>S-adenosyl-L-methionine</name>
        <dbReference type="ChEBI" id="CHEBI:59789"/>
    </ligand>
</feature>
<dbReference type="AlphaFoldDB" id="A0A1I7PHB7"/>
<sequence length="289" mass="31238">MRATTIDAMLTVLEIIKRTTEFFDKRGVESARLNAELLIGHALALKRMQLYLQFERPLAEAELEKIRPLVKRRGNREPLQYIIGDTEFCGLKLKVDRRALIPRPETEYLVELITGRVTAPPERILDLGTGTGALALALATHYPAALVTAVDASADALALAGENAAALNLAGRVALVASDWFSAVPPTDRFALIVANPPYLTAAEVAEAAPEVREHEPHAALVAAADGCADLEVIIRQARTYLAPGGMLACETGIAQHARLRALAETAGYARTESLPDLTGRDRFLLAFV</sequence>
<evidence type="ECO:0000256" key="4">
    <source>
        <dbReference type="ARBA" id="ARBA00048391"/>
    </source>
</evidence>
<dbReference type="InterPro" id="IPR029063">
    <property type="entry name" value="SAM-dependent_MTases_sf"/>
</dbReference>
<dbReference type="PANTHER" id="PTHR18895:SF74">
    <property type="entry name" value="MTRF1L RELEASE FACTOR GLUTAMINE METHYLTRANSFERASE"/>
    <property type="match status" value="1"/>
</dbReference>
<dbReference type="EC" id="2.1.1.297" evidence="5"/>
<accession>A0A1I7PHB7</accession>
<evidence type="ECO:0000313" key="8">
    <source>
        <dbReference type="EMBL" id="AOS42992.1"/>
    </source>
</evidence>
<dbReference type="EMBL" id="CP016094">
    <property type="protein sequence ID" value="AOS42992.1"/>
    <property type="molecule type" value="Genomic_DNA"/>
</dbReference>
<proteinExistence type="inferred from homology"/>
<keyword evidence="9" id="KW-1185">Reference proteome</keyword>
<gene>
    <name evidence="5 8" type="primary">prmC</name>
    <name evidence="8" type="ORF">Verru16b_00030</name>
</gene>
<dbReference type="PANTHER" id="PTHR18895">
    <property type="entry name" value="HEMK METHYLTRANSFERASE"/>
    <property type="match status" value="1"/>
</dbReference>
<dbReference type="GO" id="GO:0102559">
    <property type="term" value="F:peptide chain release factor N(5)-glutamine methyltransferase activity"/>
    <property type="evidence" value="ECO:0007669"/>
    <property type="project" value="UniProtKB-EC"/>
</dbReference>
<evidence type="ECO:0000313" key="9">
    <source>
        <dbReference type="Proteomes" id="UP000095228"/>
    </source>
</evidence>
<evidence type="ECO:0000256" key="3">
    <source>
        <dbReference type="ARBA" id="ARBA00022691"/>
    </source>
</evidence>
<dbReference type="GO" id="GO:0032259">
    <property type="term" value="P:methylation"/>
    <property type="evidence" value="ECO:0007669"/>
    <property type="project" value="UniProtKB-KW"/>
</dbReference>
<dbReference type="Pfam" id="PF05175">
    <property type="entry name" value="MTS"/>
    <property type="match status" value="1"/>
</dbReference>
<name>A0A1I7PHB7_9BACT</name>
<feature type="binding site" evidence="5">
    <location>
        <position position="180"/>
    </location>
    <ligand>
        <name>S-adenosyl-L-methionine</name>
        <dbReference type="ChEBI" id="CHEBI:59789"/>
    </ligand>
</feature>
<feature type="domain" description="Release factor glutamine methyltransferase N-terminal" evidence="7">
    <location>
        <begin position="14"/>
        <end position="84"/>
    </location>
</feature>
<dbReference type="HAMAP" id="MF_02126">
    <property type="entry name" value="RF_methyltr_PrmC"/>
    <property type="match status" value="1"/>
</dbReference>
<dbReference type="NCBIfam" id="TIGR00536">
    <property type="entry name" value="hemK_fam"/>
    <property type="match status" value="1"/>
</dbReference>
<comment type="similarity">
    <text evidence="5">Belongs to the protein N5-glutamine methyltransferase family. PrmC subfamily.</text>
</comment>
<reference evidence="8 9" key="1">
    <citation type="submission" date="2016-06" db="EMBL/GenBank/DDBJ databases">
        <title>Three novel species with peptidoglycan cell walls form the new genus Lacunisphaera gen. nov. in the family Opitutaceae of the verrucomicrobial subdivision 4.</title>
        <authorList>
            <person name="Rast P."/>
            <person name="Gloeckner I."/>
            <person name="Jogler M."/>
            <person name="Boedeker C."/>
            <person name="Jeske O."/>
            <person name="Wiegand S."/>
            <person name="Reinhardt R."/>
            <person name="Schumann P."/>
            <person name="Rohde M."/>
            <person name="Spring S."/>
            <person name="Gloeckner F.O."/>
            <person name="Jogler C."/>
        </authorList>
    </citation>
    <scope>NUCLEOTIDE SEQUENCE [LARGE SCALE GENOMIC DNA]</scope>
    <source>
        <strain evidence="8 9">IG16b</strain>
    </source>
</reference>
<dbReference type="PROSITE" id="PS00092">
    <property type="entry name" value="N6_MTASE"/>
    <property type="match status" value="1"/>
</dbReference>
<dbReference type="PATRIC" id="fig|1838286.3.peg.25"/>
<dbReference type="Gene3D" id="3.40.50.150">
    <property type="entry name" value="Vaccinia Virus protein VP39"/>
    <property type="match status" value="1"/>
</dbReference>
<dbReference type="InterPro" id="IPR007848">
    <property type="entry name" value="Small_mtfrase_dom"/>
</dbReference>
<feature type="binding site" evidence="5">
    <location>
        <begin position="196"/>
        <end position="199"/>
    </location>
    <ligand>
        <name>substrate</name>
    </ligand>
</feature>
<dbReference type="NCBIfam" id="TIGR03534">
    <property type="entry name" value="RF_mod_PrmC"/>
    <property type="match status" value="1"/>
</dbReference>
<dbReference type="InterPro" id="IPR002052">
    <property type="entry name" value="DNA_methylase_N6_adenine_CS"/>
</dbReference>
<dbReference type="STRING" id="1838286.Verru16b_00030"/>
<evidence type="ECO:0000259" key="6">
    <source>
        <dbReference type="Pfam" id="PF05175"/>
    </source>
</evidence>
<keyword evidence="2 5" id="KW-0808">Transferase</keyword>
<dbReference type="GO" id="GO:0003676">
    <property type="term" value="F:nucleic acid binding"/>
    <property type="evidence" value="ECO:0007669"/>
    <property type="project" value="InterPro"/>
</dbReference>
<comment type="function">
    <text evidence="5">Methylates the class 1 translation termination release factors RF1/PrfA and RF2/PrfB on the glutamine residue of the universally conserved GGQ motif.</text>
</comment>
<dbReference type="InterPro" id="IPR004556">
    <property type="entry name" value="HemK-like"/>
</dbReference>
<dbReference type="Proteomes" id="UP000095228">
    <property type="component" value="Chromosome"/>
</dbReference>
<dbReference type="Gene3D" id="1.10.8.10">
    <property type="entry name" value="DNA helicase RuvA subunit, C-terminal domain"/>
    <property type="match status" value="1"/>
</dbReference>